<organism evidence="2 3">
    <name type="scientific">Dichanthelium oligosanthes</name>
    <dbReference type="NCBI Taxonomy" id="888268"/>
    <lineage>
        <taxon>Eukaryota</taxon>
        <taxon>Viridiplantae</taxon>
        <taxon>Streptophyta</taxon>
        <taxon>Embryophyta</taxon>
        <taxon>Tracheophyta</taxon>
        <taxon>Spermatophyta</taxon>
        <taxon>Magnoliopsida</taxon>
        <taxon>Liliopsida</taxon>
        <taxon>Poales</taxon>
        <taxon>Poaceae</taxon>
        <taxon>PACMAD clade</taxon>
        <taxon>Panicoideae</taxon>
        <taxon>Panicodae</taxon>
        <taxon>Paniceae</taxon>
        <taxon>Dichantheliinae</taxon>
        <taxon>Dichanthelium</taxon>
    </lineage>
</organism>
<comment type="caution">
    <text evidence="2">The sequence shown here is derived from an EMBL/GenBank/DDBJ whole genome shotgun (WGS) entry which is preliminary data.</text>
</comment>
<gene>
    <name evidence="2" type="ORF">BAE44_0014396</name>
</gene>
<keyword evidence="3" id="KW-1185">Reference proteome</keyword>
<proteinExistence type="predicted"/>
<feature type="region of interest" description="Disordered" evidence="1">
    <location>
        <begin position="1"/>
        <end position="29"/>
    </location>
</feature>
<evidence type="ECO:0000256" key="1">
    <source>
        <dbReference type="SAM" id="MobiDB-lite"/>
    </source>
</evidence>
<dbReference type="Proteomes" id="UP000095767">
    <property type="component" value="Unassembled WGS sequence"/>
</dbReference>
<accession>A0A1E5VHN4</accession>
<sequence length="87" mass="9277">MPAVVKPGRAPAAQRAQGGQSSGGGSVGLSGVSVEKAIAVDKLRRKAQKAENVMHLVCWGPDVIALQFRHHIVEQNQRAVSIYDLCM</sequence>
<dbReference type="AlphaFoldDB" id="A0A1E5VHN4"/>
<evidence type="ECO:0000313" key="3">
    <source>
        <dbReference type="Proteomes" id="UP000095767"/>
    </source>
</evidence>
<name>A0A1E5VHN4_9POAL</name>
<dbReference type="OrthoDB" id="695990at2759"/>
<dbReference type="EMBL" id="LWDX02039358">
    <property type="protein sequence ID" value="OEL24585.1"/>
    <property type="molecule type" value="Genomic_DNA"/>
</dbReference>
<evidence type="ECO:0000313" key="2">
    <source>
        <dbReference type="EMBL" id="OEL24585.1"/>
    </source>
</evidence>
<protein>
    <submittedName>
        <fullName evidence="2">Uncharacterized protein</fullName>
    </submittedName>
</protein>
<reference evidence="2 3" key="1">
    <citation type="submission" date="2016-09" db="EMBL/GenBank/DDBJ databases">
        <title>The draft genome of Dichanthelium oligosanthes: A C3 panicoid grass species.</title>
        <authorList>
            <person name="Studer A.J."/>
            <person name="Schnable J.C."/>
            <person name="Brutnell T.P."/>
        </authorList>
    </citation>
    <scope>NUCLEOTIDE SEQUENCE [LARGE SCALE GENOMIC DNA]</scope>
    <source>
        <strain evidence="3">cv. Kellogg 1175</strain>
        <tissue evidence="2">Leaf</tissue>
    </source>
</reference>